<keyword evidence="3" id="KW-0645">Protease</keyword>
<feature type="chain" id="PRO_5018747790" evidence="1">
    <location>
        <begin position="23"/>
        <end position="1116"/>
    </location>
</feature>
<name>A0A3R9PAG1_9BACT</name>
<organism evidence="3 4">
    <name type="scientific">Edaphobacter aggregans</name>
    <dbReference type="NCBI Taxonomy" id="570835"/>
    <lineage>
        <taxon>Bacteria</taxon>
        <taxon>Pseudomonadati</taxon>
        <taxon>Acidobacteriota</taxon>
        <taxon>Terriglobia</taxon>
        <taxon>Terriglobales</taxon>
        <taxon>Acidobacteriaceae</taxon>
        <taxon>Edaphobacter</taxon>
    </lineage>
</organism>
<reference evidence="3 4" key="1">
    <citation type="submission" date="2018-12" db="EMBL/GenBank/DDBJ databases">
        <title>Sequencing of bacterial isolates from soil warming experiment in Harvard Forest, Massachusetts, USA.</title>
        <authorList>
            <person name="Deangelis K."/>
        </authorList>
    </citation>
    <scope>NUCLEOTIDE SEQUENCE [LARGE SCALE GENOMIC DNA]</scope>
    <source>
        <strain evidence="3 4">EB153</strain>
    </source>
</reference>
<dbReference type="SUPFAM" id="SSF49452">
    <property type="entry name" value="Starch-binding domain-like"/>
    <property type="match status" value="1"/>
</dbReference>
<dbReference type="GO" id="GO:0004180">
    <property type="term" value="F:carboxypeptidase activity"/>
    <property type="evidence" value="ECO:0007669"/>
    <property type="project" value="UniProtKB-KW"/>
</dbReference>
<comment type="caution">
    <text evidence="3">The sequence shown here is derived from an EMBL/GenBank/DDBJ whole genome shotgun (WGS) entry which is preliminary data.</text>
</comment>
<protein>
    <submittedName>
        <fullName evidence="3">Carboxypeptidase family protein</fullName>
    </submittedName>
</protein>
<dbReference type="Pfam" id="PF13620">
    <property type="entry name" value="CarboxypepD_reg"/>
    <property type="match status" value="1"/>
</dbReference>
<keyword evidence="1" id="KW-0732">Signal</keyword>
<dbReference type="Proteomes" id="UP000269669">
    <property type="component" value="Unassembled WGS sequence"/>
</dbReference>
<dbReference type="OrthoDB" id="97893at2"/>
<proteinExistence type="predicted"/>
<dbReference type="SUPFAM" id="SSF56935">
    <property type="entry name" value="Porins"/>
    <property type="match status" value="1"/>
</dbReference>
<evidence type="ECO:0000313" key="4">
    <source>
        <dbReference type="Proteomes" id="UP000269669"/>
    </source>
</evidence>
<sequence length="1116" mass="118073">MKCSNLLKIAGAFFLCVSMSLAQTSTTGAVNGTIADASGAIVPGATVILFNPATGTTQTVKSSASGTYRFELIPPGDYVLRVDQAGFAKLESKITVSNAQVLGADLKLQVGSETTTIDVESVATTLQTENGNVATNVSRKQIEEVPNSGNNMTYVTRITPGMGTGFGVSGSTTLYTVDGMMNNDPYNNSNNSGASNLMLGINDVEEATVTGNGYSGQFGGLVGAQVSFVTKSGGNRMHGDASWFWTGRSLVANNWFNNHNGTPRPFENANEWSAAISGPAIKDRLFFYVDTEGLRAVLPSASTGILLPSQNLQNYTLSTLAAKGLSNSVPYYKNMFSIYNAAAAAHNAVPGNPTAVNNAANPTATSTGCPSAPSLTAGEIAGLGTAAGACTVFYQGSATNFANEWLLIARADAVLGPRDRGFIRYEHDTGSQPTTTDQINPLFSAISIQPQHSGQVNETHNFGARAVNNLIVTGLWYGALFGPSNLPATLALYPAQMSFSDSSLTGLGGTNASFPTGRNITTMQLQDDVAIDAGSHTIKFGGRAYLIKENDHYFTAGTVPLQTVSTLGAFINGGSDGSNTTTFAQSFVTKPNHPIMYDQLGFYVEDDWKARRDFNMTFALRIEHQGNVKCLDNCLTLPLQPFPTLTHSAATPYNQALAFNQKEVLPGLQGVEWEPRVGFSYNPPILHDTLVVRGGAGIFFDGLPGNIVESIVKNSPVKNTFKPSGDNIASTETSNLFNDAAALNTAFSGNIVNGGTVASIKASLPTALQPFFTPPGLYGPQNNFKIYQIYKWNLEVQKSFGKGTTVSMNYLGNHGINKPYTNAGLNAYSTTIAGLPTSAPDTRFGQVNYIVSGGMSNYNGLIATFTQRFRGGSVFTAGYTYGKSMDTTTTGLSSTTTGTTDIASSVDPYNPTRYAPASSDIRNYLTLNYVYKVPFKNAFYGGWQVAGAAFIYSGLPFTVVDSAATAKINGSASSGGFYGGTLIANYNYSGEAACSRAYQANPCLTASQFPIGTNGLHTSSVSSNGPRNAFRGPDYISTDLSIMKEIPLHFEGGVFSFGAQAYNVLNHPNFSRPTTSSFTSTSFGTITSMVNPAGVFSGVSGDDSPRIVQIKTKLVF</sequence>
<feature type="signal peptide" evidence="1">
    <location>
        <begin position="1"/>
        <end position="22"/>
    </location>
</feature>
<dbReference type="Gene3D" id="2.60.40.1120">
    <property type="entry name" value="Carboxypeptidase-like, regulatory domain"/>
    <property type="match status" value="1"/>
</dbReference>
<dbReference type="RefSeq" id="WP_125485788.1">
    <property type="nucleotide sequence ID" value="NZ_RSDW01000001.1"/>
</dbReference>
<accession>A0A3R9PAG1</accession>
<keyword evidence="3" id="KW-0378">Hydrolase</keyword>
<keyword evidence="4" id="KW-1185">Reference proteome</keyword>
<evidence type="ECO:0000256" key="1">
    <source>
        <dbReference type="SAM" id="SignalP"/>
    </source>
</evidence>
<feature type="domain" description="TonB-dependent transporter Oar-like beta-barrel" evidence="2">
    <location>
        <begin position="229"/>
        <end position="1093"/>
    </location>
</feature>
<evidence type="ECO:0000259" key="2">
    <source>
        <dbReference type="Pfam" id="PF25183"/>
    </source>
</evidence>
<dbReference type="Pfam" id="PF25183">
    <property type="entry name" value="OMP_b-brl_4"/>
    <property type="match status" value="1"/>
</dbReference>
<evidence type="ECO:0000313" key="3">
    <source>
        <dbReference type="EMBL" id="RSL17284.1"/>
    </source>
</evidence>
<gene>
    <name evidence="3" type="ORF">EDE15_2814</name>
</gene>
<dbReference type="AlphaFoldDB" id="A0A3R9PAG1"/>
<dbReference type="GO" id="GO:0030246">
    <property type="term" value="F:carbohydrate binding"/>
    <property type="evidence" value="ECO:0007669"/>
    <property type="project" value="InterPro"/>
</dbReference>
<keyword evidence="3" id="KW-0121">Carboxypeptidase</keyword>
<dbReference type="EMBL" id="RSDW01000001">
    <property type="protein sequence ID" value="RSL17284.1"/>
    <property type="molecule type" value="Genomic_DNA"/>
</dbReference>
<dbReference type="InterPro" id="IPR013784">
    <property type="entry name" value="Carb-bd-like_fold"/>
</dbReference>
<dbReference type="InterPro" id="IPR057601">
    <property type="entry name" value="Oar-like_b-barrel"/>
</dbReference>